<dbReference type="GO" id="GO:0016747">
    <property type="term" value="F:acyltransferase activity, transferring groups other than amino-acyl groups"/>
    <property type="evidence" value="ECO:0007669"/>
    <property type="project" value="InterPro"/>
</dbReference>
<dbReference type="InterPro" id="IPR016181">
    <property type="entry name" value="Acyl_CoA_acyltransferase"/>
</dbReference>
<dbReference type="PANTHER" id="PTHR42791:SF14">
    <property type="entry name" value="N-ACETYLTRANSFERASE DOMAIN-CONTAINING PROTEIN"/>
    <property type="match status" value="1"/>
</dbReference>
<accession>A0A6A7BJ81</accession>
<keyword evidence="3" id="KW-1185">Reference proteome</keyword>
<dbReference type="PROSITE" id="PS51186">
    <property type="entry name" value="GNAT"/>
    <property type="match status" value="1"/>
</dbReference>
<dbReference type="EMBL" id="MU006292">
    <property type="protein sequence ID" value="KAF2854469.1"/>
    <property type="molecule type" value="Genomic_DNA"/>
</dbReference>
<protein>
    <recommendedName>
        <fullName evidence="1">N-acetyltransferase domain-containing protein</fullName>
    </recommendedName>
</protein>
<dbReference type="AlphaFoldDB" id="A0A6A7BJ81"/>
<dbReference type="Gene3D" id="3.40.630.30">
    <property type="match status" value="1"/>
</dbReference>
<sequence>MPLELHPCTESDLADLAVIMKSAFNSLGPGMMQILIPSPLPADYLEKTTNKHIKSFREEKDVTYLKIIDTDLDGKMIAGAKWRINKKERTEEQIQMTLPVPGKDEEGRPGAQDFMWFLNRVRKEYMGTQPFYFLHILATDPDHHRRGAGKMLLKWGLDQADRDGLPAFLEASLMGRPLYASLGFKTRHEEVWDLQKYGLEGTDISTVMIRDPVKQVM</sequence>
<dbReference type="Pfam" id="PF00583">
    <property type="entry name" value="Acetyltransf_1"/>
    <property type="match status" value="1"/>
</dbReference>
<name>A0A6A7BJ81_9PLEO</name>
<dbReference type="Proteomes" id="UP000799423">
    <property type="component" value="Unassembled WGS sequence"/>
</dbReference>
<organism evidence="2 3">
    <name type="scientific">Plenodomus tracheiphilus IPT5</name>
    <dbReference type="NCBI Taxonomy" id="1408161"/>
    <lineage>
        <taxon>Eukaryota</taxon>
        <taxon>Fungi</taxon>
        <taxon>Dikarya</taxon>
        <taxon>Ascomycota</taxon>
        <taxon>Pezizomycotina</taxon>
        <taxon>Dothideomycetes</taxon>
        <taxon>Pleosporomycetidae</taxon>
        <taxon>Pleosporales</taxon>
        <taxon>Pleosporineae</taxon>
        <taxon>Leptosphaeriaceae</taxon>
        <taxon>Plenodomus</taxon>
    </lineage>
</organism>
<gene>
    <name evidence="2" type="ORF">T440DRAFT_387404</name>
</gene>
<dbReference type="InterPro" id="IPR052523">
    <property type="entry name" value="Trichothecene_AcTrans"/>
</dbReference>
<dbReference type="PANTHER" id="PTHR42791">
    <property type="entry name" value="GNAT FAMILY ACETYLTRANSFERASE"/>
    <property type="match status" value="1"/>
</dbReference>
<reference evidence="2" key="1">
    <citation type="submission" date="2020-01" db="EMBL/GenBank/DDBJ databases">
        <authorList>
            <consortium name="DOE Joint Genome Institute"/>
            <person name="Haridas S."/>
            <person name="Albert R."/>
            <person name="Binder M."/>
            <person name="Bloem J."/>
            <person name="Labutti K."/>
            <person name="Salamov A."/>
            <person name="Andreopoulos B."/>
            <person name="Baker S.E."/>
            <person name="Barry K."/>
            <person name="Bills G."/>
            <person name="Bluhm B.H."/>
            <person name="Cannon C."/>
            <person name="Castanera R."/>
            <person name="Culley D.E."/>
            <person name="Daum C."/>
            <person name="Ezra D."/>
            <person name="Gonzalez J.B."/>
            <person name="Henrissat B."/>
            <person name="Kuo A."/>
            <person name="Liang C."/>
            <person name="Lipzen A."/>
            <person name="Lutzoni F."/>
            <person name="Magnuson J."/>
            <person name="Mondo S."/>
            <person name="Nolan M."/>
            <person name="Ohm R."/>
            <person name="Pangilinan J."/>
            <person name="Park H.-J."/>
            <person name="Ramirez L."/>
            <person name="Alfaro M."/>
            <person name="Sun H."/>
            <person name="Tritt A."/>
            <person name="Yoshinaga Y."/>
            <person name="Zwiers L.-H."/>
            <person name="Turgeon B.G."/>
            <person name="Goodwin S.B."/>
            <person name="Spatafora J.W."/>
            <person name="Crous P.W."/>
            <person name="Grigoriev I.V."/>
        </authorList>
    </citation>
    <scope>NUCLEOTIDE SEQUENCE</scope>
    <source>
        <strain evidence="2">IPT5</strain>
    </source>
</reference>
<dbReference type="InterPro" id="IPR000182">
    <property type="entry name" value="GNAT_dom"/>
</dbReference>
<proteinExistence type="predicted"/>
<feature type="domain" description="N-acetyltransferase" evidence="1">
    <location>
        <begin position="3"/>
        <end position="213"/>
    </location>
</feature>
<evidence type="ECO:0000259" key="1">
    <source>
        <dbReference type="PROSITE" id="PS51186"/>
    </source>
</evidence>
<dbReference type="OrthoDB" id="2115692at2759"/>
<evidence type="ECO:0000313" key="2">
    <source>
        <dbReference type="EMBL" id="KAF2854469.1"/>
    </source>
</evidence>
<dbReference type="SUPFAM" id="SSF55729">
    <property type="entry name" value="Acyl-CoA N-acyltransferases (Nat)"/>
    <property type="match status" value="1"/>
</dbReference>
<evidence type="ECO:0000313" key="3">
    <source>
        <dbReference type="Proteomes" id="UP000799423"/>
    </source>
</evidence>
<dbReference type="CDD" id="cd04301">
    <property type="entry name" value="NAT_SF"/>
    <property type="match status" value="1"/>
</dbReference>